<accession>A0ABM6A0T7</accession>
<keyword evidence="3" id="KW-1185">Reference proteome</keyword>
<feature type="compositionally biased region" description="Basic and acidic residues" evidence="1">
    <location>
        <begin position="34"/>
        <end position="53"/>
    </location>
</feature>
<evidence type="ECO:0000313" key="3">
    <source>
        <dbReference type="Proteomes" id="UP000076104"/>
    </source>
</evidence>
<proteinExistence type="predicted"/>
<protein>
    <submittedName>
        <fullName evidence="2">Uncharacterized protein</fullName>
    </submittedName>
</protein>
<organism evidence="2 3">
    <name type="scientific">Psychrobacter alimentarius</name>
    <dbReference type="NCBI Taxonomy" id="261164"/>
    <lineage>
        <taxon>Bacteria</taxon>
        <taxon>Pseudomonadati</taxon>
        <taxon>Pseudomonadota</taxon>
        <taxon>Gammaproteobacteria</taxon>
        <taxon>Moraxellales</taxon>
        <taxon>Moraxellaceae</taxon>
        <taxon>Psychrobacter</taxon>
    </lineage>
</organism>
<feature type="region of interest" description="Disordered" evidence="1">
    <location>
        <begin position="13"/>
        <end position="54"/>
    </location>
</feature>
<evidence type="ECO:0000313" key="2">
    <source>
        <dbReference type="EMBL" id="AMT97930.1"/>
    </source>
</evidence>
<dbReference type="EMBL" id="CP014945">
    <property type="protein sequence ID" value="AMT97930.1"/>
    <property type="molecule type" value="Genomic_DNA"/>
</dbReference>
<evidence type="ECO:0000256" key="1">
    <source>
        <dbReference type="SAM" id="MobiDB-lite"/>
    </source>
</evidence>
<dbReference type="Proteomes" id="UP000076104">
    <property type="component" value="Chromosome"/>
</dbReference>
<name>A0ABM6A0T7_9GAMM</name>
<gene>
    <name evidence="2" type="ORF">A3K91_2356</name>
</gene>
<reference evidence="2 3" key="1">
    <citation type="submission" date="2016-03" db="EMBL/GenBank/DDBJ databases">
        <title>Genome sequencing of Psychrobacter alimentarius PAMC 27889.</title>
        <authorList>
            <person name="Lee J."/>
            <person name="Kim O.-S."/>
        </authorList>
    </citation>
    <scope>NUCLEOTIDE SEQUENCE [LARGE SCALE GENOMIC DNA]</scope>
    <source>
        <strain evidence="2 3">PAMC 27889</strain>
    </source>
</reference>
<sequence length="391" mass="44687">MLTTNTQYNKLSITMTSKPMQTSKDSQNQTTQTDIEHQADIDHKTDTKLDKSQESLSETSLTIDSLIDAQVDFMQQWLRNQAQPLSIEAWQWFGAQPLNKYISRDHLQHLINDWLLNQQMSEAMRTDIRDILHTVIYHPVNDNVPLSELIDDMQVETLANYVGSHEQQRNILIHTLVGNETFTDLLTQTLYHAINDFMETTLEKAGGVGKLMKLGRSSFEKATNRNLDEKLQAYLHRNIKDLAHRAEANAQAHLSNEEVARLLITGWARIKEQPVSHLQTYLRDEPNNSSIDHIEAGIQQSYNRLRVSPYLHSLVAASIDTWYANHQTDSIATVAASLYIDKQAMTEFSTALLPVVYDALESPWFTAHTRKMLQAFYDQPKIKEGLILSNG</sequence>
<feature type="compositionally biased region" description="Polar residues" evidence="1">
    <location>
        <begin position="13"/>
        <end position="33"/>
    </location>
</feature>